<accession>A0ABV6D0N2</accession>
<dbReference type="RefSeq" id="WP_379488829.1">
    <property type="nucleotide sequence ID" value="NZ_JBHLWK010000025.1"/>
</dbReference>
<dbReference type="Pfam" id="PF01135">
    <property type="entry name" value="PCMT"/>
    <property type="match status" value="1"/>
</dbReference>
<evidence type="ECO:0000256" key="3">
    <source>
        <dbReference type="ARBA" id="ARBA00030757"/>
    </source>
</evidence>
<evidence type="ECO:0000313" key="5">
    <source>
        <dbReference type="Proteomes" id="UP001589798"/>
    </source>
</evidence>
<reference evidence="4 5" key="1">
    <citation type="submission" date="2024-09" db="EMBL/GenBank/DDBJ databases">
        <authorList>
            <person name="Sun Q."/>
            <person name="Mori K."/>
        </authorList>
    </citation>
    <scope>NUCLEOTIDE SEQUENCE [LARGE SCALE GENOMIC DNA]</scope>
    <source>
        <strain evidence="4 5">CCM 7706</strain>
    </source>
</reference>
<dbReference type="InterPro" id="IPR029063">
    <property type="entry name" value="SAM-dependent_MTases_sf"/>
</dbReference>
<evidence type="ECO:0000256" key="2">
    <source>
        <dbReference type="ARBA" id="ARBA00013346"/>
    </source>
</evidence>
<proteinExistence type="inferred from homology"/>
<gene>
    <name evidence="4" type="ORF">ACFFJC_18225</name>
</gene>
<evidence type="ECO:0000313" key="4">
    <source>
        <dbReference type="EMBL" id="MFC0206206.1"/>
    </source>
</evidence>
<keyword evidence="5" id="KW-1185">Reference proteome</keyword>
<dbReference type="PANTHER" id="PTHR11579">
    <property type="entry name" value="PROTEIN-L-ISOASPARTATE O-METHYLTRANSFERASE"/>
    <property type="match status" value="1"/>
</dbReference>
<dbReference type="EMBL" id="JBHLWK010000025">
    <property type="protein sequence ID" value="MFC0206206.1"/>
    <property type="molecule type" value="Genomic_DNA"/>
</dbReference>
<dbReference type="InterPro" id="IPR000682">
    <property type="entry name" value="PCMT"/>
</dbReference>
<comment type="similarity">
    <text evidence="1">Belongs to the methyltransferase superfamily. L-isoaspartyl/D-aspartyl protein methyltransferase family.</text>
</comment>
<name>A0ABV6D0N2_9SPHN</name>
<sequence>MTLTEDRSAPGSAGLADARHAMISSQLRTSGVNEPWVLEAMASVAREDYVPAALRDAAYIDRAIPLGDGRFLAAPLVQGKMLSEAAPTQQDKALLVGDGAGYLAALLRPLVASLDAVAPAEGVQEGEGGYTLIVVDGAIEALPGQLAERLVEGGRLVTGLVVRGVTRLAAGTKAAGTVSLLPLAEIGIPILPEFAPPKRWSF</sequence>
<dbReference type="Proteomes" id="UP001589798">
    <property type="component" value="Unassembled WGS sequence"/>
</dbReference>
<dbReference type="PANTHER" id="PTHR11579:SF18">
    <property type="entry name" value="PROTEIN-L-ISOASPARTATE O-METHYLTRANSFERASE"/>
    <property type="match status" value="1"/>
</dbReference>
<dbReference type="SUPFAM" id="SSF53335">
    <property type="entry name" value="S-adenosyl-L-methionine-dependent methyltransferases"/>
    <property type="match status" value="1"/>
</dbReference>
<comment type="caution">
    <text evidence="4">The sequence shown here is derived from an EMBL/GenBank/DDBJ whole genome shotgun (WGS) entry which is preliminary data.</text>
</comment>
<dbReference type="Gene3D" id="3.40.50.150">
    <property type="entry name" value="Vaccinia Virus protein VP39"/>
    <property type="match status" value="1"/>
</dbReference>
<protein>
    <recommendedName>
        <fullName evidence="2">Protein-L-isoaspartate O-methyltransferase</fullName>
    </recommendedName>
    <alternativeName>
        <fullName evidence="3">Protein L-isoaspartyl methyltransferase</fullName>
    </alternativeName>
</protein>
<organism evidence="4 5">
    <name type="scientific">Novosphingobium soli</name>
    <dbReference type="NCBI Taxonomy" id="574956"/>
    <lineage>
        <taxon>Bacteria</taxon>
        <taxon>Pseudomonadati</taxon>
        <taxon>Pseudomonadota</taxon>
        <taxon>Alphaproteobacteria</taxon>
        <taxon>Sphingomonadales</taxon>
        <taxon>Sphingomonadaceae</taxon>
        <taxon>Novosphingobium</taxon>
    </lineage>
</organism>
<evidence type="ECO:0000256" key="1">
    <source>
        <dbReference type="ARBA" id="ARBA00005369"/>
    </source>
</evidence>